<dbReference type="EMBL" id="JAQIZT010000005">
    <property type="protein sequence ID" value="KAJ6998542.1"/>
    <property type="molecule type" value="Genomic_DNA"/>
</dbReference>
<comment type="caution">
    <text evidence="2">The sequence shown here is derived from an EMBL/GenBank/DDBJ whole genome shotgun (WGS) entry which is preliminary data.</text>
</comment>
<sequence length="92" mass="10249">MRGGKLKETEKNGFASSCREGSGQVECGDRCNFFRQFGYSIWNDVRIGGCIPPIVSLAYQNVASVAKQSAEEENHWLRSGANCSELFSMPYF</sequence>
<dbReference type="Proteomes" id="UP001164929">
    <property type="component" value="Chromosome 5"/>
</dbReference>
<name>A0AAD6QZ04_9ROSI</name>
<evidence type="ECO:0000313" key="2">
    <source>
        <dbReference type="EMBL" id="KAJ6998542.1"/>
    </source>
</evidence>
<keyword evidence="3" id="KW-1185">Reference proteome</keyword>
<accession>A0AAD6QZ04</accession>
<protein>
    <submittedName>
        <fullName evidence="2">Uncharacterized protein</fullName>
    </submittedName>
</protein>
<dbReference type="AlphaFoldDB" id="A0AAD6QZ04"/>
<reference evidence="2" key="1">
    <citation type="journal article" date="2023" name="Mol. Ecol. Resour.">
        <title>Chromosome-level genome assembly of a triploid poplar Populus alba 'Berolinensis'.</title>
        <authorList>
            <person name="Chen S."/>
            <person name="Yu Y."/>
            <person name="Wang X."/>
            <person name="Wang S."/>
            <person name="Zhang T."/>
            <person name="Zhou Y."/>
            <person name="He R."/>
            <person name="Meng N."/>
            <person name="Wang Y."/>
            <person name="Liu W."/>
            <person name="Liu Z."/>
            <person name="Liu J."/>
            <person name="Guo Q."/>
            <person name="Huang H."/>
            <person name="Sederoff R.R."/>
            <person name="Wang G."/>
            <person name="Qu G."/>
            <person name="Chen S."/>
        </authorList>
    </citation>
    <scope>NUCLEOTIDE SEQUENCE</scope>
    <source>
        <strain evidence="2">SC-2020</strain>
    </source>
</reference>
<evidence type="ECO:0000313" key="3">
    <source>
        <dbReference type="Proteomes" id="UP001164929"/>
    </source>
</evidence>
<feature type="region of interest" description="Disordered" evidence="1">
    <location>
        <begin position="1"/>
        <end position="24"/>
    </location>
</feature>
<organism evidence="2 3">
    <name type="scientific">Populus alba x Populus x berolinensis</name>
    <dbReference type="NCBI Taxonomy" id="444605"/>
    <lineage>
        <taxon>Eukaryota</taxon>
        <taxon>Viridiplantae</taxon>
        <taxon>Streptophyta</taxon>
        <taxon>Embryophyta</taxon>
        <taxon>Tracheophyta</taxon>
        <taxon>Spermatophyta</taxon>
        <taxon>Magnoliopsida</taxon>
        <taxon>eudicotyledons</taxon>
        <taxon>Gunneridae</taxon>
        <taxon>Pentapetalae</taxon>
        <taxon>rosids</taxon>
        <taxon>fabids</taxon>
        <taxon>Malpighiales</taxon>
        <taxon>Salicaceae</taxon>
        <taxon>Saliceae</taxon>
        <taxon>Populus</taxon>
    </lineage>
</organism>
<feature type="compositionally biased region" description="Basic and acidic residues" evidence="1">
    <location>
        <begin position="1"/>
        <end position="11"/>
    </location>
</feature>
<evidence type="ECO:0000256" key="1">
    <source>
        <dbReference type="SAM" id="MobiDB-lite"/>
    </source>
</evidence>
<gene>
    <name evidence="2" type="ORF">NC653_014650</name>
</gene>
<proteinExistence type="predicted"/>